<protein>
    <recommendedName>
        <fullName evidence="3">D-isomer specific 2-hydroxyacid dehydrogenase NAD-binding domain-containing protein</fullName>
    </recommendedName>
</protein>
<keyword evidence="2" id="KW-0520">NAD</keyword>
<dbReference type="SUPFAM" id="SSF51735">
    <property type="entry name" value="NAD(P)-binding Rossmann-fold domains"/>
    <property type="match status" value="1"/>
</dbReference>
<evidence type="ECO:0000256" key="1">
    <source>
        <dbReference type="ARBA" id="ARBA00023002"/>
    </source>
</evidence>
<dbReference type="STRING" id="1770058.A3840_04540"/>
<dbReference type="OrthoDB" id="9793626at2"/>
<sequence length="317" mass="34092">MTVTIAHQYDDALGARVAESVPEGIEFLGLGASPDSGWAVPARAEILLINQNSAAVGLNRQMERPVGWPFNLKWVHLRSTGIDKYPDWIFEVPQVTVTRGGYATPIAEYVLAAMLSVAKHIPTIWARERGDWHGHELDGLAGKTLGIIGFGEIGKAIARRALAFDMKVVGTRRNPGPSGMDGVDIVALDALLARSDHIVVATPLTADTRGLLDGRTLKLVKPGAHIINIGRGPVIDNAALRSALDTGLGAATLDVTDPEPLPEGHWLYHHPKVRISPHVSGNAPDTEAVITRFFRANLDRYLSGQGLSGLVDPDARY</sequence>
<dbReference type="PANTHER" id="PTHR43333:SF1">
    <property type="entry name" value="D-ISOMER SPECIFIC 2-HYDROXYACID DEHYDROGENASE NAD-BINDING DOMAIN-CONTAINING PROTEIN"/>
    <property type="match status" value="1"/>
</dbReference>
<dbReference type="Pfam" id="PF02826">
    <property type="entry name" value="2-Hacid_dh_C"/>
    <property type="match status" value="1"/>
</dbReference>
<evidence type="ECO:0000256" key="2">
    <source>
        <dbReference type="ARBA" id="ARBA00023027"/>
    </source>
</evidence>
<name>A0A178I2H7_9HYPH</name>
<reference evidence="4 5" key="1">
    <citation type="submission" date="2016-03" db="EMBL/GenBank/DDBJ databases">
        <title>Genome sequencing of Devosia sp. S37.</title>
        <authorList>
            <person name="Mohd Nor M."/>
        </authorList>
    </citation>
    <scope>NUCLEOTIDE SEQUENCE [LARGE SCALE GENOMIC DNA]</scope>
    <source>
        <strain evidence="4 5">S37</strain>
    </source>
</reference>
<organism evidence="4 5">
    <name type="scientific">Devosia elaeis</name>
    <dbReference type="NCBI Taxonomy" id="1770058"/>
    <lineage>
        <taxon>Bacteria</taxon>
        <taxon>Pseudomonadati</taxon>
        <taxon>Pseudomonadota</taxon>
        <taxon>Alphaproteobacteria</taxon>
        <taxon>Hyphomicrobiales</taxon>
        <taxon>Devosiaceae</taxon>
        <taxon>Devosia</taxon>
    </lineage>
</organism>
<evidence type="ECO:0000313" key="5">
    <source>
        <dbReference type="Proteomes" id="UP000078389"/>
    </source>
</evidence>
<dbReference type="RefSeq" id="WP_067452540.1">
    <property type="nucleotide sequence ID" value="NZ_LVVY01000065.1"/>
</dbReference>
<dbReference type="InterPro" id="IPR036291">
    <property type="entry name" value="NAD(P)-bd_dom_sf"/>
</dbReference>
<dbReference type="InterPro" id="IPR006140">
    <property type="entry name" value="D-isomer_DH_NAD-bd"/>
</dbReference>
<comment type="caution">
    <text evidence="4">The sequence shown here is derived from an EMBL/GenBank/DDBJ whole genome shotgun (WGS) entry which is preliminary data.</text>
</comment>
<keyword evidence="1" id="KW-0560">Oxidoreductase</keyword>
<gene>
    <name evidence="4" type="ORF">A3840_04540</name>
</gene>
<dbReference type="GO" id="GO:0051287">
    <property type="term" value="F:NAD binding"/>
    <property type="evidence" value="ECO:0007669"/>
    <property type="project" value="InterPro"/>
</dbReference>
<feature type="domain" description="D-isomer specific 2-hydroxyacid dehydrogenase NAD-binding" evidence="3">
    <location>
        <begin position="111"/>
        <end position="280"/>
    </location>
</feature>
<dbReference type="GO" id="GO:0016491">
    <property type="term" value="F:oxidoreductase activity"/>
    <property type="evidence" value="ECO:0007669"/>
    <property type="project" value="UniProtKB-KW"/>
</dbReference>
<dbReference type="Gene3D" id="3.40.50.720">
    <property type="entry name" value="NAD(P)-binding Rossmann-like Domain"/>
    <property type="match status" value="2"/>
</dbReference>
<accession>A0A178I2H7</accession>
<dbReference type="AlphaFoldDB" id="A0A178I2H7"/>
<keyword evidence="5" id="KW-1185">Reference proteome</keyword>
<evidence type="ECO:0000313" key="4">
    <source>
        <dbReference type="EMBL" id="OAM79087.1"/>
    </source>
</evidence>
<proteinExistence type="predicted"/>
<dbReference type="PANTHER" id="PTHR43333">
    <property type="entry name" value="2-HACID_DH_C DOMAIN-CONTAINING PROTEIN"/>
    <property type="match status" value="1"/>
</dbReference>
<dbReference type="Proteomes" id="UP000078389">
    <property type="component" value="Unassembled WGS sequence"/>
</dbReference>
<dbReference type="EMBL" id="LVVY01000065">
    <property type="protein sequence ID" value="OAM79087.1"/>
    <property type="molecule type" value="Genomic_DNA"/>
</dbReference>
<evidence type="ECO:0000259" key="3">
    <source>
        <dbReference type="Pfam" id="PF02826"/>
    </source>
</evidence>